<gene>
    <name evidence="1" type="ORF">GAP31_256</name>
</gene>
<accession>K4F726</accession>
<dbReference type="RefSeq" id="YP_006987092.1">
    <property type="nucleotide sequence ID" value="NC_019400.1"/>
</dbReference>
<dbReference type="EMBL" id="JN882284">
    <property type="protein sequence ID" value="AFC21437.1"/>
    <property type="molecule type" value="Genomic_DNA"/>
</dbReference>
<dbReference type="Proteomes" id="UP000000458">
    <property type="component" value="Segment"/>
</dbReference>
<dbReference type="OrthoDB" id="18433at10239"/>
<proteinExistence type="predicted"/>
<sequence length="165" mass="19579">MPCKVCFKCGVEKPLTEFYKHPQMADGHVNKCKECNKKDVRQNRSSKIDYYREFDKKRNKLPHRVLKAKLYSQTEIGKKNHLEGIKRYRVKNPNKYKAHSAVNNAVRDGKLKKPSLCEHCGMKRVLHGHHHSYEEIHWLSVEWLCSKCHTKEHKRLKEMSIDPDQ</sequence>
<evidence type="ECO:0000313" key="1">
    <source>
        <dbReference type="EMBL" id="AFC21437.1"/>
    </source>
</evidence>
<reference evidence="1 2" key="1">
    <citation type="journal article" date="2012" name="J. Virol.">
        <title>Genome Sequence of Cronobacter sakazakii Myovirus vB_CsaM_GAP31.</title>
        <authorList>
            <person name="Abbasifar R."/>
            <person name="Kropinski A.M."/>
            <person name="Sabour P.M."/>
            <person name="Ackermann H.W."/>
            <person name="Alanis Villa A."/>
            <person name="Abbasifar A."/>
            <person name="Griffiths M.W."/>
        </authorList>
    </citation>
    <scope>NUCLEOTIDE SEQUENCE [LARGE SCALE GENOMIC DNA]</scope>
</reference>
<organism evidence="1 2">
    <name type="scientific">Cronobacter phage vB_CsaM_GAP31</name>
    <dbReference type="NCBI Taxonomy" id="1141135"/>
    <lineage>
        <taxon>Viruses</taxon>
        <taxon>Duplodnaviria</taxon>
        <taxon>Heunggongvirae</taxon>
        <taxon>Uroviricota</taxon>
        <taxon>Caudoviricetes</taxon>
        <taxon>Vequintavirinae</taxon>
        <taxon>Seunavirus</taxon>
        <taxon>Seunavirus GAP31</taxon>
    </lineage>
</organism>
<evidence type="ECO:0000313" key="2">
    <source>
        <dbReference type="Proteomes" id="UP000000458"/>
    </source>
</evidence>
<name>K4F726_9CAUD</name>
<dbReference type="GeneID" id="13993576"/>
<keyword evidence="2" id="KW-1185">Reference proteome</keyword>
<dbReference type="KEGG" id="vg:13993576"/>
<protein>
    <submittedName>
        <fullName evidence="1">Baseplate wedge protein gp25</fullName>
    </submittedName>
</protein>